<dbReference type="RefSeq" id="WP_067385301.1">
    <property type="nucleotide sequence ID" value="NZ_BDQI01000052.1"/>
</dbReference>
<dbReference type="SUPFAM" id="SSF56973">
    <property type="entry name" value="Aerolisin/ETX pore-forming domain"/>
    <property type="match status" value="1"/>
</dbReference>
<dbReference type="AlphaFoldDB" id="A0A250VW26"/>
<evidence type="ECO:0000313" key="3">
    <source>
        <dbReference type="Proteomes" id="UP000217446"/>
    </source>
</evidence>
<protein>
    <submittedName>
        <fullName evidence="2">Uncharacterized protein</fullName>
    </submittedName>
</protein>
<name>A0A250VW26_STROL</name>
<keyword evidence="3" id="KW-1185">Reference proteome</keyword>
<evidence type="ECO:0000256" key="1">
    <source>
        <dbReference type="SAM" id="SignalP"/>
    </source>
</evidence>
<keyword evidence="1" id="KW-0732">Signal</keyword>
<feature type="signal peptide" evidence="1">
    <location>
        <begin position="1"/>
        <end position="38"/>
    </location>
</feature>
<dbReference type="Gene3D" id="2.170.15.10">
    <property type="entry name" value="Proaerolysin, chain A, domain 3"/>
    <property type="match status" value="1"/>
</dbReference>
<comment type="caution">
    <text evidence="2">The sequence shown here is derived from an EMBL/GenBank/DDBJ whole genome shotgun (WGS) entry which is preliminary data.</text>
</comment>
<gene>
    <name evidence="2" type="ORF">SO3561_09990</name>
</gene>
<accession>A0A250VW26</accession>
<dbReference type="EMBL" id="BDQI01000052">
    <property type="protein sequence ID" value="GAX58417.1"/>
    <property type="molecule type" value="Genomic_DNA"/>
</dbReference>
<proteinExistence type="predicted"/>
<organism evidence="2 3">
    <name type="scientific">Streptomyces olivochromogenes</name>
    <dbReference type="NCBI Taxonomy" id="1963"/>
    <lineage>
        <taxon>Bacteria</taxon>
        <taxon>Bacillati</taxon>
        <taxon>Actinomycetota</taxon>
        <taxon>Actinomycetes</taxon>
        <taxon>Kitasatosporales</taxon>
        <taxon>Streptomycetaceae</taxon>
        <taxon>Streptomyces</taxon>
    </lineage>
</organism>
<evidence type="ECO:0000313" key="2">
    <source>
        <dbReference type="EMBL" id="GAX58417.1"/>
    </source>
</evidence>
<sequence>MVFAYRRNGSARHVARTAGTLAALTMGASLLVAPQALAASSPTNAELLKACNWASLCKFHPQSYWGYTGPKHQVGSTAYNCGSNTNQHRIDWSDTTTAGNTVGVSVSATYKFSLVFEASVETSYSHSWENSHTDTESNTINISPRSVGWLERGTSKQQAKGWWEIQFKNKYYDHYVWYIYDFQQSGFNKDNPSYGYVNFKDRPMTSAEIGAHC</sequence>
<feature type="chain" id="PRO_5013100739" evidence="1">
    <location>
        <begin position="39"/>
        <end position="213"/>
    </location>
</feature>
<dbReference type="Proteomes" id="UP000217446">
    <property type="component" value="Unassembled WGS sequence"/>
</dbReference>
<reference evidence="3" key="1">
    <citation type="submission" date="2017-05" db="EMBL/GenBank/DDBJ databases">
        <title>Streptomyces olivochromogenes NBRC 3561 whole genome shotgun sequence.</title>
        <authorList>
            <person name="Dohra H."/>
            <person name="Kodani S."/>
        </authorList>
    </citation>
    <scope>NUCLEOTIDE SEQUENCE [LARGE SCALE GENOMIC DNA]</scope>
    <source>
        <strain evidence="3">NBRC 3561</strain>
    </source>
</reference>
<dbReference type="STRING" id="1963.AQJ27_49355"/>